<keyword evidence="2" id="KW-1185">Reference proteome</keyword>
<gene>
    <name evidence="1" type="ORF">FS320_36605</name>
</gene>
<dbReference type="Proteomes" id="UP000403266">
    <property type="component" value="Unassembled WGS sequence"/>
</dbReference>
<name>A0A5N7MTU9_9HYPH</name>
<evidence type="ECO:0000313" key="1">
    <source>
        <dbReference type="EMBL" id="MPR30397.1"/>
    </source>
</evidence>
<sequence>MVNVGCLTYATYEKPAPEGGSVLIAASAVNQAAGSLCSNPSSSDGLAPSLATIRYASAANRFVDKRHPNCRLVRGEELTPLHSRFEFVCLRT</sequence>
<dbReference type="AlphaFoldDB" id="A0A5N7MTU9"/>
<evidence type="ECO:0000313" key="2">
    <source>
        <dbReference type="Proteomes" id="UP000403266"/>
    </source>
</evidence>
<reference evidence="1 2" key="1">
    <citation type="journal article" date="2019" name="Syst. Appl. Microbiol.">
        <title>Microvirga tunisiensis sp. nov., a root nodule symbiotic bacterium isolated from Lupinus micranthus and L. luteus grown in Northern Tunisia.</title>
        <authorList>
            <person name="Msaddak A."/>
            <person name="Rejili M."/>
            <person name="Duran D."/>
            <person name="Mars M."/>
            <person name="Palacios J.M."/>
            <person name="Ruiz-Argueso T."/>
            <person name="Rey L."/>
            <person name="Imperial J."/>
        </authorList>
    </citation>
    <scope>NUCLEOTIDE SEQUENCE [LARGE SCALE GENOMIC DNA]</scope>
    <source>
        <strain evidence="1 2">Lmie10</strain>
    </source>
</reference>
<protein>
    <submittedName>
        <fullName evidence="1">Uncharacterized protein</fullName>
    </submittedName>
</protein>
<organism evidence="1 2">
    <name type="scientific">Microvirga tunisiensis</name>
    <dbReference type="NCBI Taxonomy" id="2108360"/>
    <lineage>
        <taxon>Bacteria</taxon>
        <taxon>Pseudomonadati</taxon>
        <taxon>Pseudomonadota</taxon>
        <taxon>Alphaproteobacteria</taxon>
        <taxon>Hyphomicrobiales</taxon>
        <taxon>Methylobacteriaceae</taxon>
        <taxon>Microvirga</taxon>
    </lineage>
</organism>
<proteinExistence type="predicted"/>
<accession>A0A5N7MTU9</accession>
<dbReference type="EMBL" id="VOSK01000362">
    <property type="protein sequence ID" value="MPR30397.1"/>
    <property type="molecule type" value="Genomic_DNA"/>
</dbReference>
<comment type="caution">
    <text evidence="1">The sequence shown here is derived from an EMBL/GenBank/DDBJ whole genome shotgun (WGS) entry which is preliminary data.</text>
</comment>